<evidence type="ECO:0000313" key="3">
    <source>
        <dbReference type="Proteomes" id="UP001465153"/>
    </source>
</evidence>
<dbReference type="Proteomes" id="UP001465153">
    <property type="component" value="Unassembled WGS sequence"/>
</dbReference>
<keyword evidence="1" id="KW-0732">Signal</keyword>
<evidence type="ECO:0000313" key="2">
    <source>
        <dbReference type="EMBL" id="GAA6169961.1"/>
    </source>
</evidence>
<sequence>MKLAKAGLVALTVAVSSVSFAAKKVQVFPGYISHGINVYNGELIADYSSTSPGVEWLFEAPREIGVFIEGAPEGTDGGVITAETDRSLPVATTRDFLDFFNPGGEIDLSLLNVPLDQIGSNFFGFTAVDDRIIPPSFDTVEEDPEVYRSAGVNAAPTVGDWEKARGVMTAVVHKDGTSTVRITLRDAFPNAVFTLWDIGSSRPLSDTEEGYAVPLGGIPNVVRTDANGCVFREVELPYDITRACELGAGSCTSYVAGFYHWDGQAYGASPAATFANAPGGVYAGNQMVWPVNGELLQEPATRFGKPIHGCRTPRRSFFKY</sequence>
<evidence type="ECO:0000256" key="1">
    <source>
        <dbReference type="SAM" id="SignalP"/>
    </source>
</evidence>
<proteinExistence type="predicted"/>
<dbReference type="EMBL" id="BAABWN010000017">
    <property type="protein sequence ID" value="GAA6169961.1"/>
    <property type="molecule type" value="Genomic_DNA"/>
</dbReference>
<organism evidence="2 3">
    <name type="scientific">Sessilibacter corallicola</name>
    <dbReference type="NCBI Taxonomy" id="2904075"/>
    <lineage>
        <taxon>Bacteria</taxon>
        <taxon>Pseudomonadati</taxon>
        <taxon>Pseudomonadota</taxon>
        <taxon>Gammaproteobacteria</taxon>
        <taxon>Cellvibrionales</taxon>
        <taxon>Cellvibrionaceae</taxon>
        <taxon>Sessilibacter</taxon>
    </lineage>
</organism>
<name>A0ABQ0AE83_9GAMM</name>
<feature type="signal peptide" evidence="1">
    <location>
        <begin position="1"/>
        <end position="21"/>
    </location>
</feature>
<keyword evidence="3" id="KW-1185">Reference proteome</keyword>
<accession>A0ABQ0AE83</accession>
<gene>
    <name evidence="2" type="ORF">NBRC116591_37730</name>
</gene>
<dbReference type="RefSeq" id="WP_233088407.1">
    <property type="nucleotide sequence ID" value="NZ_BAABWN010000017.1"/>
</dbReference>
<feature type="chain" id="PRO_5047007080" evidence="1">
    <location>
        <begin position="22"/>
        <end position="320"/>
    </location>
</feature>
<protein>
    <submittedName>
        <fullName evidence="2">Uncharacterized protein</fullName>
    </submittedName>
</protein>
<reference evidence="2 3" key="1">
    <citation type="submission" date="2024-04" db="EMBL/GenBank/DDBJ databases">
        <title>Draft genome sequence of Sessilibacter corallicola NBRC 116591.</title>
        <authorList>
            <person name="Miyakawa T."/>
            <person name="Kusuya Y."/>
            <person name="Miura T."/>
        </authorList>
    </citation>
    <scope>NUCLEOTIDE SEQUENCE [LARGE SCALE GENOMIC DNA]</scope>
    <source>
        <strain evidence="2 3">KU-00831-HH</strain>
    </source>
</reference>
<comment type="caution">
    <text evidence="2">The sequence shown here is derived from an EMBL/GenBank/DDBJ whole genome shotgun (WGS) entry which is preliminary data.</text>
</comment>